<dbReference type="EMBL" id="JAWWNJ010000226">
    <property type="protein sequence ID" value="KAK6969391.1"/>
    <property type="molecule type" value="Genomic_DNA"/>
</dbReference>
<dbReference type="GO" id="GO:0005524">
    <property type="term" value="F:ATP binding"/>
    <property type="evidence" value="ECO:0007669"/>
    <property type="project" value="InterPro"/>
</dbReference>
<dbReference type="InterPro" id="IPR000719">
    <property type="entry name" value="Prot_kinase_dom"/>
</dbReference>
<dbReference type="PANTHER" id="PTHR44329:SF214">
    <property type="entry name" value="PROTEIN KINASE DOMAIN-CONTAINING PROTEIN"/>
    <property type="match status" value="1"/>
</dbReference>
<keyword evidence="3" id="KW-1185">Reference proteome</keyword>
<comment type="caution">
    <text evidence="2">The sequence shown here is derived from an EMBL/GenBank/DDBJ whole genome shotgun (WGS) entry which is preliminary data.</text>
</comment>
<dbReference type="InterPro" id="IPR051681">
    <property type="entry name" value="Ser/Thr_Kinases-Pseudokinases"/>
</dbReference>
<dbReference type="GO" id="GO:0004674">
    <property type="term" value="F:protein serine/threonine kinase activity"/>
    <property type="evidence" value="ECO:0007669"/>
    <property type="project" value="TreeGrafter"/>
</dbReference>
<dbReference type="AlphaFoldDB" id="A0AAV9Z351"/>
<dbReference type="SUPFAM" id="SSF56112">
    <property type="entry name" value="Protein kinase-like (PK-like)"/>
    <property type="match status" value="1"/>
</dbReference>
<dbReference type="Proteomes" id="UP001362999">
    <property type="component" value="Unassembled WGS sequence"/>
</dbReference>
<keyword evidence="2" id="KW-0418">Kinase</keyword>
<keyword evidence="2" id="KW-0808">Transferase</keyword>
<proteinExistence type="predicted"/>
<dbReference type="SMART" id="SM00220">
    <property type="entry name" value="S_TKc"/>
    <property type="match status" value="1"/>
</dbReference>
<evidence type="ECO:0000259" key="1">
    <source>
        <dbReference type="PROSITE" id="PS50011"/>
    </source>
</evidence>
<sequence>MFTASILPQATRRVRALPRTNLPLAQSSSPTTMSIPDIWLDALSAAAKATQDTVMHLKLQPTCFDMNTGASLLQRCLNGEIDWSQPQDALNSVSTSFVGVDDAVIGTAAADAEPESPFSSGQEGNWIVIENMIKALLEKTEGNTEEFGQFLRTLDLRQGTEISVQLEAVLRAVCVASLDVIGGAQKAVEHGQRIRGYIPLLLQALQKISRRRDLESLFFNEDLQSAFDRLVAFTKMDSQKSPAVSNTSLVHERDLDGSCADLDELLTLWEDRGSLSPRSYPDYDAHIAWYLTRILDSRVALRLPSEKVQSFLDAVQHVLNCGSLPTGHGYNNMARNLVQTISVAHDQLPISIFIHDIYDEETDPTFHGGFAAIYRAAYRGRPVALKRIRTFATGIEKSLRSRFCREALIWQGFSHPFIVPFHGIDRRSFPSRLCLVSPWMKNGTITNYLTLHRTADIHRLTLEIAEGLNYLHSMNVVHGDLKGSNILITDDGNACLSDFGLAIMVAGGDAQITKITSSSNHAGSVRWTRETDVYAFACVCVELETGKPPFADVTEVHAMFNTSCGLRPERPNSMSETIWNVVHAAWAEDRRARPDTRKIISLIRGCEVETN</sequence>
<organism evidence="2 3">
    <name type="scientific">Favolaschia claudopus</name>
    <dbReference type="NCBI Taxonomy" id="2862362"/>
    <lineage>
        <taxon>Eukaryota</taxon>
        <taxon>Fungi</taxon>
        <taxon>Dikarya</taxon>
        <taxon>Basidiomycota</taxon>
        <taxon>Agaricomycotina</taxon>
        <taxon>Agaricomycetes</taxon>
        <taxon>Agaricomycetidae</taxon>
        <taxon>Agaricales</taxon>
        <taxon>Marasmiineae</taxon>
        <taxon>Mycenaceae</taxon>
        <taxon>Favolaschia</taxon>
    </lineage>
</organism>
<dbReference type="PROSITE" id="PS00108">
    <property type="entry name" value="PROTEIN_KINASE_ST"/>
    <property type="match status" value="1"/>
</dbReference>
<dbReference type="PANTHER" id="PTHR44329">
    <property type="entry name" value="SERINE/THREONINE-PROTEIN KINASE TNNI3K-RELATED"/>
    <property type="match status" value="1"/>
</dbReference>
<dbReference type="Pfam" id="PF07714">
    <property type="entry name" value="PK_Tyr_Ser-Thr"/>
    <property type="match status" value="1"/>
</dbReference>
<dbReference type="InterPro" id="IPR001245">
    <property type="entry name" value="Ser-Thr/Tyr_kinase_cat_dom"/>
</dbReference>
<accession>A0AAV9Z351</accession>
<feature type="domain" description="Protein kinase" evidence="1">
    <location>
        <begin position="359"/>
        <end position="611"/>
    </location>
</feature>
<name>A0AAV9Z351_9AGAR</name>
<dbReference type="InterPro" id="IPR008271">
    <property type="entry name" value="Ser/Thr_kinase_AS"/>
</dbReference>
<reference evidence="2 3" key="1">
    <citation type="journal article" date="2024" name="J Genomics">
        <title>Draft genome sequencing and assembly of Favolaschia claudopus CIRM-BRFM 2984 isolated from oak limbs.</title>
        <authorList>
            <person name="Navarro D."/>
            <person name="Drula E."/>
            <person name="Chaduli D."/>
            <person name="Cazenave R."/>
            <person name="Ahrendt S."/>
            <person name="Wang J."/>
            <person name="Lipzen A."/>
            <person name="Daum C."/>
            <person name="Barry K."/>
            <person name="Grigoriev I.V."/>
            <person name="Favel A."/>
            <person name="Rosso M.N."/>
            <person name="Martin F."/>
        </authorList>
    </citation>
    <scope>NUCLEOTIDE SEQUENCE [LARGE SCALE GENOMIC DNA]</scope>
    <source>
        <strain evidence="2 3">CIRM-BRFM 2984</strain>
    </source>
</reference>
<dbReference type="PROSITE" id="PS50011">
    <property type="entry name" value="PROTEIN_KINASE_DOM"/>
    <property type="match status" value="1"/>
</dbReference>
<evidence type="ECO:0000313" key="3">
    <source>
        <dbReference type="Proteomes" id="UP001362999"/>
    </source>
</evidence>
<evidence type="ECO:0000313" key="2">
    <source>
        <dbReference type="EMBL" id="KAK6969391.1"/>
    </source>
</evidence>
<gene>
    <name evidence="2" type="ORF">R3P38DRAFT_765212</name>
</gene>
<dbReference type="InterPro" id="IPR011009">
    <property type="entry name" value="Kinase-like_dom_sf"/>
</dbReference>
<dbReference type="Gene3D" id="1.10.510.10">
    <property type="entry name" value="Transferase(Phosphotransferase) domain 1"/>
    <property type="match status" value="1"/>
</dbReference>
<protein>
    <submittedName>
        <fullName evidence="2">Kinase-like domain-containing protein</fullName>
    </submittedName>
</protein>